<dbReference type="PANTHER" id="PTHR23515">
    <property type="entry name" value="HIGH-AFFINITY NITRATE TRANSPORTER 2.3"/>
    <property type="match status" value="1"/>
</dbReference>
<reference evidence="7" key="1">
    <citation type="submission" date="2015-04" db="UniProtKB">
        <authorList>
            <consortium name="EnsemblPlants"/>
        </authorList>
    </citation>
    <scope>IDENTIFICATION</scope>
</reference>
<keyword evidence="2 6" id="KW-0812">Transmembrane</keyword>
<feature type="transmembrane region" description="Helical" evidence="6">
    <location>
        <begin position="12"/>
        <end position="35"/>
    </location>
</feature>
<feature type="region of interest" description="Disordered" evidence="5">
    <location>
        <begin position="119"/>
        <end position="155"/>
    </location>
</feature>
<name>A0A0E0CHG0_9ORYZ</name>
<dbReference type="EnsemblPlants" id="OMERI02G08800.1">
    <property type="protein sequence ID" value="OMERI02G08800.1"/>
    <property type="gene ID" value="OMERI02G08800"/>
</dbReference>
<evidence type="ECO:0000256" key="1">
    <source>
        <dbReference type="ARBA" id="ARBA00004141"/>
    </source>
</evidence>
<accession>A0A0E0CHG0</accession>
<organism evidence="7">
    <name type="scientific">Oryza meridionalis</name>
    <dbReference type="NCBI Taxonomy" id="40149"/>
    <lineage>
        <taxon>Eukaryota</taxon>
        <taxon>Viridiplantae</taxon>
        <taxon>Streptophyta</taxon>
        <taxon>Embryophyta</taxon>
        <taxon>Tracheophyta</taxon>
        <taxon>Spermatophyta</taxon>
        <taxon>Magnoliopsida</taxon>
        <taxon>Liliopsida</taxon>
        <taxon>Poales</taxon>
        <taxon>Poaceae</taxon>
        <taxon>BOP clade</taxon>
        <taxon>Oryzoideae</taxon>
        <taxon>Oryzeae</taxon>
        <taxon>Oryzinae</taxon>
        <taxon>Oryza</taxon>
    </lineage>
</organism>
<sequence length="155" mass="17272">MEHLDPPYRRRPFCLLLGRASTLPTSVVCMVLFSFCTQAACSTIFGVIPFVSCRSLGIISGMTGVGVNFDAGLTQLLFFTSSTQGVHGHHDHGVHAAVSVKLHVIEVLHGTTLPVPARWRRRAPPTAHDHRPSSPCVLREREEERRKRRQRGRRA</sequence>
<feature type="compositionally biased region" description="Basic and acidic residues" evidence="5">
    <location>
        <begin position="127"/>
        <end position="145"/>
    </location>
</feature>
<evidence type="ECO:0000256" key="3">
    <source>
        <dbReference type="ARBA" id="ARBA00022989"/>
    </source>
</evidence>
<dbReference type="Proteomes" id="UP000008021">
    <property type="component" value="Chromosome 2"/>
</dbReference>
<dbReference type="GO" id="GO:0015112">
    <property type="term" value="F:nitrate transmembrane transporter activity"/>
    <property type="evidence" value="ECO:0007669"/>
    <property type="project" value="InterPro"/>
</dbReference>
<dbReference type="Gramene" id="OMERI02G08800.1">
    <property type="protein sequence ID" value="OMERI02G08800.1"/>
    <property type="gene ID" value="OMERI02G08800"/>
</dbReference>
<evidence type="ECO:0000256" key="2">
    <source>
        <dbReference type="ARBA" id="ARBA00022692"/>
    </source>
</evidence>
<feature type="compositionally biased region" description="Basic residues" evidence="5">
    <location>
        <begin position="146"/>
        <end position="155"/>
    </location>
</feature>
<dbReference type="GO" id="GO:0016020">
    <property type="term" value="C:membrane"/>
    <property type="evidence" value="ECO:0007669"/>
    <property type="project" value="UniProtKB-SubCell"/>
</dbReference>
<keyword evidence="8" id="KW-1185">Reference proteome</keyword>
<evidence type="ECO:0000256" key="5">
    <source>
        <dbReference type="SAM" id="MobiDB-lite"/>
    </source>
</evidence>
<proteinExistence type="predicted"/>
<comment type="subcellular location">
    <subcellularLocation>
        <location evidence="1">Membrane</location>
        <topology evidence="1">Multi-pass membrane protein</topology>
    </subcellularLocation>
</comment>
<evidence type="ECO:0000313" key="7">
    <source>
        <dbReference type="EnsemblPlants" id="OMERI02G08800.1"/>
    </source>
</evidence>
<evidence type="ECO:0000313" key="8">
    <source>
        <dbReference type="Proteomes" id="UP000008021"/>
    </source>
</evidence>
<protein>
    <submittedName>
        <fullName evidence="7">Uncharacterized protein</fullName>
    </submittedName>
</protein>
<dbReference type="InterPro" id="IPR044772">
    <property type="entry name" value="NO3_transporter"/>
</dbReference>
<evidence type="ECO:0000256" key="6">
    <source>
        <dbReference type="SAM" id="Phobius"/>
    </source>
</evidence>
<dbReference type="STRING" id="40149.A0A0E0CHG0"/>
<reference evidence="7" key="2">
    <citation type="submission" date="2018-05" db="EMBL/GenBank/DDBJ databases">
        <title>OmerRS3 (Oryza meridionalis Reference Sequence Version 3).</title>
        <authorList>
            <person name="Zhang J."/>
            <person name="Kudrna D."/>
            <person name="Lee S."/>
            <person name="Talag J."/>
            <person name="Welchert J."/>
            <person name="Wing R.A."/>
        </authorList>
    </citation>
    <scope>NUCLEOTIDE SEQUENCE [LARGE SCALE GENOMIC DNA]</scope>
    <source>
        <strain evidence="7">cv. OR44</strain>
    </source>
</reference>
<dbReference type="HOGENOM" id="CLU_1698293_0_0_1"/>
<evidence type="ECO:0000256" key="4">
    <source>
        <dbReference type="ARBA" id="ARBA00023136"/>
    </source>
</evidence>
<keyword evidence="3 6" id="KW-1133">Transmembrane helix</keyword>
<dbReference type="AlphaFoldDB" id="A0A0E0CHG0"/>
<keyword evidence="4 6" id="KW-0472">Membrane</keyword>